<comment type="caution">
    <text evidence="3">The sequence shown here is derived from an EMBL/GenBank/DDBJ whole genome shotgun (WGS) entry which is preliminary data.</text>
</comment>
<evidence type="ECO:0000313" key="3">
    <source>
        <dbReference type="EMBL" id="KKM62734.1"/>
    </source>
</evidence>
<feature type="domain" description="ParB-like N-terminal" evidence="2">
    <location>
        <begin position="5"/>
        <end position="85"/>
    </location>
</feature>
<name>A0A0F9IZA2_9ZZZZ</name>
<feature type="region of interest" description="Disordered" evidence="1">
    <location>
        <begin position="144"/>
        <end position="184"/>
    </location>
</feature>
<evidence type="ECO:0000259" key="2">
    <source>
        <dbReference type="Pfam" id="PF02195"/>
    </source>
</evidence>
<sequence>MQTKLLPVKKLRLDGDTQPRVEIDEDVVAEYAAAYKASAKMPPVVVFFDGTDHWLADGFHRRFAAIKAKSSKIRCEVRKGTREDARWYSYSANQTHGLRRSNADKAKAVKAALKHPKAEDMTDVKIATHVGVSGQFVGKIRKQLEDANETPARPRPSRGSGRSNSLTQQPDSGDTESEYEKCPECGGEDFHEDGTCASCIQDADPGEEVDVKPNDPGDPATILKCNIRDVVQEWMKNVDGANRMVAACVLENCAAELREQA</sequence>
<protein>
    <recommendedName>
        <fullName evidence="2">ParB-like N-terminal domain-containing protein</fullName>
    </recommendedName>
</protein>
<dbReference type="AlphaFoldDB" id="A0A0F9IZA2"/>
<accession>A0A0F9IZA2</accession>
<dbReference type="InterPro" id="IPR003115">
    <property type="entry name" value="ParB_N"/>
</dbReference>
<dbReference type="InterPro" id="IPR036086">
    <property type="entry name" value="ParB/Sulfiredoxin_sf"/>
</dbReference>
<evidence type="ECO:0000256" key="1">
    <source>
        <dbReference type="SAM" id="MobiDB-lite"/>
    </source>
</evidence>
<dbReference type="Pfam" id="PF02195">
    <property type="entry name" value="ParB_N"/>
    <property type="match status" value="1"/>
</dbReference>
<dbReference type="EMBL" id="LAZR01011237">
    <property type="protein sequence ID" value="KKM62734.1"/>
    <property type="molecule type" value="Genomic_DNA"/>
</dbReference>
<organism evidence="3">
    <name type="scientific">marine sediment metagenome</name>
    <dbReference type="NCBI Taxonomy" id="412755"/>
    <lineage>
        <taxon>unclassified sequences</taxon>
        <taxon>metagenomes</taxon>
        <taxon>ecological metagenomes</taxon>
    </lineage>
</organism>
<proteinExistence type="predicted"/>
<gene>
    <name evidence="3" type="ORF">LCGC14_1518680</name>
</gene>
<dbReference type="Gene3D" id="3.90.1530.10">
    <property type="entry name" value="Conserved hypothetical protein from pyrococcus furiosus pfu- 392566-001, ParB domain"/>
    <property type="match status" value="1"/>
</dbReference>
<reference evidence="3" key="1">
    <citation type="journal article" date="2015" name="Nature">
        <title>Complex archaea that bridge the gap between prokaryotes and eukaryotes.</title>
        <authorList>
            <person name="Spang A."/>
            <person name="Saw J.H."/>
            <person name="Jorgensen S.L."/>
            <person name="Zaremba-Niedzwiedzka K."/>
            <person name="Martijn J."/>
            <person name="Lind A.E."/>
            <person name="van Eijk R."/>
            <person name="Schleper C."/>
            <person name="Guy L."/>
            <person name="Ettema T.J."/>
        </authorList>
    </citation>
    <scope>NUCLEOTIDE SEQUENCE</scope>
</reference>
<dbReference type="SUPFAM" id="SSF110849">
    <property type="entry name" value="ParB/Sulfiredoxin"/>
    <property type="match status" value="1"/>
</dbReference>